<protein>
    <recommendedName>
        <fullName evidence="1">UPF0340 protein L0M14_27795</fullName>
    </recommendedName>
</protein>
<dbReference type="HAMAP" id="MF_00800">
    <property type="entry name" value="UPF0340"/>
    <property type="match status" value="1"/>
</dbReference>
<evidence type="ECO:0000256" key="1">
    <source>
        <dbReference type="HAMAP-Rule" id="MF_00800"/>
    </source>
</evidence>
<dbReference type="NCBIfam" id="TIGR01440">
    <property type="entry name" value="TIGR01440 family protein"/>
    <property type="match status" value="1"/>
</dbReference>
<keyword evidence="3" id="KW-1185">Reference proteome</keyword>
<dbReference type="InterPro" id="IPR006340">
    <property type="entry name" value="DUF436"/>
</dbReference>
<dbReference type="PIRSF" id="PIRSF007510">
    <property type="entry name" value="UCP007510"/>
    <property type="match status" value="1"/>
</dbReference>
<reference evidence="2 3" key="1">
    <citation type="journal article" date="2024" name="Int. J. Syst. Evol. Microbiol.">
        <title>Paenibacillus hexagrammi sp. nov., a novel bacterium isolated from the gut content of Hexagrammos agrammus.</title>
        <authorList>
            <person name="Jung H.K."/>
            <person name="Kim D.G."/>
            <person name="Zin H."/>
            <person name="Park J."/>
            <person name="Jung H."/>
            <person name="Kim Y.O."/>
            <person name="Kong H.J."/>
            <person name="Kim J.W."/>
            <person name="Kim Y.S."/>
        </authorList>
    </citation>
    <scope>NUCLEOTIDE SEQUENCE [LARGE SCALE GENOMIC DNA]</scope>
    <source>
        <strain evidence="2 3">YPD9-1</strain>
    </source>
</reference>
<dbReference type="Gene3D" id="3.40.50.10360">
    <property type="entry name" value="Hypothetical protein TT1679"/>
    <property type="match status" value="1"/>
</dbReference>
<name>A0ABY3SHD7_9BACL</name>
<accession>A0ABY3SHD7</accession>
<gene>
    <name evidence="2" type="ORF">L0M14_27795</name>
</gene>
<dbReference type="InterPro" id="IPR028345">
    <property type="entry name" value="Antibiotic_NAT-like"/>
</dbReference>
<evidence type="ECO:0000313" key="2">
    <source>
        <dbReference type="EMBL" id="UJF33287.1"/>
    </source>
</evidence>
<dbReference type="Pfam" id="PF04260">
    <property type="entry name" value="DUF436"/>
    <property type="match status" value="1"/>
</dbReference>
<organism evidence="2 3">
    <name type="scientific">Paenibacillus hexagrammi</name>
    <dbReference type="NCBI Taxonomy" id="2908839"/>
    <lineage>
        <taxon>Bacteria</taxon>
        <taxon>Bacillati</taxon>
        <taxon>Bacillota</taxon>
        <taxon>Bacilli</taxon>
        <taxon>Bacillales</taxon>
        <taxon>Paenibacillaceae</taxon>
        <taxon>Paenibacillus</taxon>
    </lineage>
</organism>
<dbReference type="SUPFAM" id="SSF110710">
    <property type="entry name" value="TTHA0583/YokD-like"/>
    <property type="match status" value="1"/>
</dbReference>
<dbReference type="Proteomes" id="UP001649230">
    <property type="component" value="Chromosome"/>
</dbReference>
<comment type="similarity">
    <text evidence="1">Belongs to the UPF0340 family.</text>
</comment>
<sequence length="201" mass="21341">MSDSILESVAEGVEANLRALVQAGGLKPGQLLVVGTSTSEVVGQRIGTSGTLDVAQPIFQTVQAVCREFGLHPAFQCCEHLNRALVIDEATLALYPHLEEVSVIPVPKAGGAMASYAFRHFEKAVAVETIQAHAGIDIGSTLIGMHVRRVAVPVRPPVKHIGHAYVTMAYARPKLIGGMRAVYTEEAAGRQYQGASPQSDC</sequence>
<dbReference type="EMBL" id="CP090978">
    <property type="protein sequence ID" value="UJF33287.1"/>
    <property type="molecule type" value="Genomic_DNA"/>
</dbReference>
<evidence type="ECO:0000313" key="3">
    <source>
        <dbReference type="Proteomes" id="UP001649230"/>
    </source>
</evidence>
<proteinExistence type="inferred from homology"/>
<dbReference type="RefSeq" id="WP_235119629.1">
    <property type="nucleotide sequence ID" value="NZ_CP090978.1"/>
</dbReference>